<gene>
    <name evidence="7" type="ORF">G3T38_07990</name>
</gene>
<dbReference type="Gene3D" id="3.40.50.1980">
    <property type="entry name" value="Nitrogenase molybdenum iron protein domain"/>
    <property type="match status" value="2"/>
</dbReference>
<evidence type="ECO:0000256" key="5">
    <source>
        <dbReference type="SAM" id="SignalP"/>
    </source>
</evidence>
<reference evidence="7 8" key="1">
    <citation type="journal article" date="2014" name="Int. J. Syst. Evol. Microbiol.">
        <title>Nocardioides zeae sp. nov., isolated from the stem of Zea mays.</title>
        <authorList>
            <person name="Glaeser S.P."/>
            <person name="McInroy J.A."/>
            <person name="Busse H.J."/>
            <person name="Kampfer P."/>
        </authorList>
    </citation>
    <scope>NUCLEOTIDE SEQUENCE [LARGE SCALE GENOMIC DNA]</scope>
    <source>
        <strain evidence="7 8">JCM 30728</strain>
    </source>
</reference>
<dbReference type="CDD" id="cd01146">
    <property type="entry name" value="FhuD"/>
    <property type="match status" value="1"/>
</dbReference>
<keyword evidence="8" id="KW-1185">Reference proteome</keyword>
<comment type="caution">
    <text evidence="7">The sequence shown here is derived from an EMBL/GenBank/DDBJ whole genome shotgun (WGS) entry which is preliminary data.</text>
</comment>
<dbReference type="PANTHER" id="PTHR30532:SF24">
    <property type="entry name" value="FERRIC ENTEROBACTIN-BINDING PERIPLASMIC PROTEIN FEPB"/>
    <property type="match status" value="1"/>
</dbReference>
<evidence type="ECO:0000256" key="1">
    <source>
        <dbReference type="ARBA" id="ARBA00004196"/>
    </source>
</evidence>
<name>A0A6P0HIY4_9ACTN</name>
<dbReference type="Proteomes" id="UP000468687">
    <property type="component" value="Unassembled WGS sequence"/>
</dbReference>
<dbReference type="AlphaFoldDB" id="A0A6P0HIY4"/>
<evidence type="ECO:0000259" key="6">
    <source>
        <dbReference type="PROSITE" id="PS50983"/>
    </source>
</evidence>
<keyword evidence="3" id="KW-0813">Transport</keyword>
<feature type="signal peptide" evidence="5">
    <location>
        <begin position="1"/>
        <end position="26"/>
    </location>
</feature>
<evidence type="ECO:0000256" key="3">
    <source>
        <dbReference type="ARBA" id="ARBA00022448"/>
    </source>
</evidence>
<proteinExistence type="inferred from homology"/>
<dbReference type="PANTHER" id="PTHR30532">
    <property type="entry name" value="IRON III DICITRATE-BINDING PERIPLASMIC PROTEIN"/>
    <property type="match status" value="1"/>
</dbReference>
<feature type="chain" id="PRO_5038569013" evidence="5">
    <location>
        <begin position="27"/>
        <end position="336"/>
    </location>
</feature>
<protein>
    <submittedName>
        <fullName evidence="7">Iron-siderophore ABC transporter substrate-binding protein</fullName>
    </submittedName>
</protein>
<comment type="similarity">
    <text evidence="2">Belongs to the bacterial solute-binding protein 8 family.</text>
</comment>
<evidence type="ECO:0000256" key="4">
    <source>
        <dbReference type="ARBA" id="ARBA00022729"/>
    </source>
</evidence>
<dbReference type="SUPFAM" id="SSF53807">
    <property type="entry name" value="Helical backbone' metal receptor"/>
    <property type="match status" value="1"/>
</dbReference>
<dbReference type="PROSITE" id="PS51257">
    <property type="entry name" value="PROKAR_LIPOPROTEIN"/>
    <property type="match status" value="1"/>
</dbReference>
<dbReference type="InterPro" id="IPR002491">
    <property type="entry name" value="ABC_transptr_periplasmic_BD"/>
</dbReference>
<feature type="domain" description="Fe/B12 periplasmic-binding" evidence="6">
    <location>
        <begin position="67"/>
        <end position="335"/>
    </location>
</feature>
<dbReference type="GO" id="GO:0030288">
    <property type="term" value="C:outer membrane-bounded periplasmic space"/>
    <property type="evidence" value="ECO:0007669"/>
    <property type="project" value="TreeGrafter"/>
</dbReference>
<evidence type="ECO:0000256" key="2">
    <source>
        <dbReference type="ARBA" id="ARBA00008814"/>
    </source>
</evidence>
<sequence>MRSRSMSPSRTVRPLAVGLVLLPLLAACGASDDTTTSEGTALAEAGAFPVAVTHEFGTTTIDEEPQRIVTLGVTDADVVLALGKVPVGNTGYAFFDDGLGPWTDDLVEGHDLTFLESDSAPSLEQVAGLDPDLIIGVSAGFDEATYDALAEIAPVVGRPAGVPAYTASREDAVELIASALGQPSAGERLVEETDAALASARADHPELAGSTGAAVLPYDGKYGAFLPGDARGQFLADLGVTLPEAVSERDTGDSFFVELSRENVGALDGDVLLVLSDDEDIDLAAENPLFAGLGVVQDDGVVVATTEERGAITYNSPLSVPYAVENLVPRLAAAVS</sequence>
<evidence type="ECO:0000313" key="7">
    <source>
        <dbReference type="EMBL" id="NEN78214.1"/>
    </source>
</evidence>
<dbReference type="EMBL" id="JAAGXA010000004">
    <property type="protein sequence ID" value="NEN78214.1"/>
    <property type="molecule type" value="Genomic_DNA"/>
</dbReference>
<accession>A0A6P0HIY4</accession>
<keyword evidence="4 5" id="KW-0732">Signal</keyword>
<dbReference type="Pfam" id="PF01497">
    <property type="entry name" value="Peripla_BP_2"/>
    <property type="match status" value="1"/>
</dbReference>
<comment type="subcellular location">
    <subcellularLocation>
        <location evidence="1">Cell envelope</location>
    </subcellularLocation>
</comment>
<dbReference type="PROSITE" id="PS50983">
    <property type="entry name" value="FE_B12_PBP"/>
    <property type="match status" value="1"/>
</dbReference>
<dbReference type="GO" id="GO:1901678">
    <property type="term" value="P:iron coordination entity transport"/>
    <property type="evidence" value="ECO:0007669"/>
    <property type="project" value="UniProtKB-ARBA"/>
</dbReference>
<dbReference type="InterPro" id="IPR051313">
    <property type="entry name" value="Bact_iron-sidero_bind"/>
</dbReference>
<evidence type="ECO:0000313" key="8">
    <source>
        <dbReference type="Proteomes" id="UP000468687"/>
    </source>
</evidence>
<organism evidence="7 8">
    <name type="scientific">Nocardioides zeae</name>
    <dbReference type="NCBI Taxonomy" id="1457234"/>
    <lineage>
        <taxon>Bacteria</taxon>
        <taxon>Bacillati</taxon>
        <taxon>Actinomycetota</taxon>
        <taxon>Actinomycetes</taxon>
        <taxon>Propionibacteriales</taxon>
        <taxon>Nocardioidaceae</taxon>
        <taxon>Nocardioides</taxon>
    </lineage>
</organism>